<sequence length="207" mass="21899">MKDSNVSEVSPDIPAESAVEVSSQEDQEESTGTEAQQEEKVVIEEEPEEPAIAEDESLPASQNAEEEAQIDDQASLAPSTDATPADSPPDQADPSPLKIGRGRKPLGKRVAEILSGEVPKSENDGKPAKRLPGRRRAPHANPKIEAALRRQLHLHSSIRSRVGSTAPTYAAPAIVLATTDGSSDAAGTAYNCPTYGPEHTRVSSNCC</sequence>
<accession>A0ACC3S7L0</accession>
<protein>
    <submittedName>
        <fullName evidence="1">Uncharacterized protein</fullName>
    </submittedName>
</protein>
<name>A0ACC3S7L0_9PEZI</name>
<keyword evidence="2" id="KW-1185">Reference proteome</keyword>
<comment type="caution">
    <text evidence="1">The sequence shown here is derived from an EMBL/GenBank/DDBJ whole genome shotgun (WGS) entry which is preliminary data.</text>
</comment>
<dbReference type="EMBL" id="JAMKPW020000038">
    <property type="protein sequence ID" value="KAK8200650.1"/>
    <property type="molecule type" value="Genomic_DNA"/>
</dbReference>
<organism evidence="1 2">
    <name type="scientific">Zalaria obscura</name>
    <dbReference type="NCBI Taxonomy" id="2024903"/>
    <lineage>
        <taxon>Eukaryota</taxon>
        <taxon>Fungi</taxon>
        <taxon>Dikarya</taxon>
        <taxon>Ascomycota</taxon>
        <taxon>Pezizomycotina</taxon>
        <taxon>Dothideomycetes</taxon>
        <taxon>Dothideomycetidae</taxon>
        <taxon>Dothideales</taxon>
        <taxon>Zalariaceae</taxon>
        <taxon>Zalaria</taxon>
    </lineage>
</organism>
<gene>
    <name evidence="1" type="ORF">M8818_005965</name>
</gene>
<evidence type="ECO:0000313" key="1">
    <source>
        <dbReference type="EMBL" id="KAK8200650.1"/>
    </source>
</evidence>
<dbReference type="Proteomes" id="UP001320706">
    <property type="component" value="Unassembled WGS sequence"/>
</dbReference>
<evidence type="ECO:0000313" key="2">
    <source>
        <dbReference type="Proteomes" id="UP001320706"/>
    </source>
</evidence>
<proteinExistence type="predicted"/>
<reference evidence="1" key="1">
    <citation type="submission" date="2024-02" db="EMBL/GenBank/DDBJ databases">
        <title>Metagenome Assembled Genome of Zalaria obscura JY119.</title>
        <authorList>
            <person name="Vighnesh L."/>
            <person name="Jagadeeshwari U."/>
            <person name="Venkata Ramana C."/>
            <person name="Sasikala C."/>
        </authorList>
    </citation>
    <scope>NUCLEOTIDE SEQUENCE</scope>
    <source>
        <strain evidence="1">JY119</strain>
    </source>
</reference>